<dbReference type="SUPFAM" id="SSF53756">
    <property type="entry name" value="UDP-Glycosyltransferase/glycogen phosphorylase"/>
    <property type="match status" value="1"/>
</dbReference>
<evidence type="ECO:0000313" key="3">
    <source>
        <dbReference type="EMBL" id="NOU51798.1"/>
    </source>
</evidence>
<evidence type="ECO:0000259" key="1">
    <source>
        <dbReference type="Pfam" id="PF00534"/>
    </source>
</evidence>
<keyword evidence="3" id="KW-0808">Transferase</keyword>
<feature type="domain" description="Glycosyltransferase subfamily 4-like N-terminal" evidence="2">
    <location>
        <begin position="52"/>
        <end position="161"/>
    </location>
</feature>
<name>A0A849VGF1_9GAMM</name>
<dbReference type="Pfam" id="PF13439">
    <property type="entry name" value="Glyco_transf_4"/>
    <property type="match status" value="1"/>
</dbReference>
<evidence type="ECO:0000259" key="2">
    <source>
        <dbReference type="Pfam" id="PF13439"/>
    </source>
</evidence>
<dbReference type="PANTHER" id="PTHR45947:SF3">
    <property type="entry name" value="SULFOQUINOVOSYL TRANSFERASE SQD2"/>
    <property type="match status" value="1"/>
</dbReference>
<proteinExistence type="predicted"/>
<reference evidence="3 4" key="1">
    <citation type="submission" date="2020-04" db="EMBL/GenBank/DDBJ databases">
        <title>Pseudoalteromonas caenipelagi sp. nov., isolated from a tidal flat.</title>
        <authorList>
            <person name="Park S."/>
            <person name="Yoon J.-H."/>
        </authorList>
    </citation>
    <scope>NUCLEOTIDE SEQUENCE [LARGE SCALE GENOMIC DNA]</scope>
    <source>
        <strain evidence="3 4">JBTF-M23</strain>
    </source>
</reference>
<gene>
    <name evidence="3" type="ORF">HG263_14770</name>
</gene>
<dbReference type="Proteomes" id="UP000586305">
    <property type="component" value="Unassembled WGS sequence"/>
</dbReference>
<sequence>MSIEKEGITSAVLTANRVNKPNRPFSTVYVAAIKKVFNGRLTHALAFRFELLPYLIDYDAWEMVIDEFKPDVIHCHTGHAVKTCIHVSERLGLNIPLVASLHGSDVNSEPLIRKKYQRVLSKAGKKKNVFWTVPSKFLRQKTIQNLAIPKDKISIVYNAINRCFTTYTSNVEFDELRIICVGRFIPCKGHIFLIEAFSMLLEQYPRAQLTLVGSGALENELAQQIKSMNMQHQVKIISYINHDELPSLLSEHNIYVQPSIKDDVTAQEESFGVAALEAMAMGLPTVVTECGGLSELASVCLKDTIQVVKQKDSRGLMEAVRVLFEAKPLQSLKNRERIKDTFSNERNVTSIVKIYEESQK</sequence>
<dbReference type="InterPro" id="IPR001296">
    <property type="entry name" value="Glyco_trans_1"/>
</dbReference>
<comment type="caution">
    <text evidence="3">The sequence shown here is derived from an EMBL/GenBank/DDBJ whole genome shotgun (WGS) entry which is preliminary data.</text>
</comment>
<dbReference type="PANTHER" id="PTHR45947">
    <property type="entry name" value="SULFOQUINOVOSYL TRANSFERASE SQD2"/>
    <property type="match status" value="1"/>
</dbReference>
<accession>A0A849VGF1</accession>
<evidence type="ECO:0000313" key="4">
    <source>
        <dbReference type="Proteomes" id="UP000586305"/>
    </source>
</evidence>
<keyword evidence="4" id="KW-1185">Reference proteome</keyword>
<dbReference type="EMBL" id="JABBPG010000006">
    <property type="protein sequence ID" value="NOU51798.1"/>
    <property type="molecule type" value="Genomic_DNA"/>
</dbReference>
<dbReference type="Pfam" id="PF00534">
    <property type="entry name" value="Glycos_transf_1"/>
    <property type="match status" value="1"/>
</dbReference>
<dbReference type="GO" id="GO:0016757">
    <property type="term" value="F:glycosyltransferase activity"/>
    <property type="evidence" value="ECO:0007669"/>
    <property type="project" value="InterPro"/>
</dbReference>
<feature type="domain" description="Glycosyl transferase family 1" evidence="1">
    <location>
        <begin position="174"/>
        <end position="327"/>
    </location>
</feature>
<organism evidence="3 4">
    <name type="scientific">Pseudoalteromonas caenipelagi</name>
    <dbReference type="NCBI Taxonomy" id="2726988"/>
    <lineage>
        <taxon>Bacteria</taxon>
        <taxon>Pseudomonadati</taxon>
        <taxon>Pseudomonadota</taxon>
        <taxon>Gammaproteobacteria</taxon>
        <taxon>Alteromonadales</taxon>
        <taxon>Pseudoalteromonadaceae</taxon>
        <taxon>Pseudoalteromonas</taxon>
    </lineage>
</organism>
<dbReference type="InterPro" id="IPR050194">
    <property type="entry name" value="Glycosyltransferase_grp1"/>
</dbReference>
<dbReference type="CDD" id="cd03801">
    <property type="entry name" value="GT4_PimA-like"/>
    <property type="match status" value="1"/>
</dbReference>
<dbReference type="AlphaFoldDB" id="A0A849VGF1"/>
<dbReference type="Gene3D" id="3.40.50.2000">
    <property type="entry name" value="Glycogen Phosphorylase B"/>
    <property type="match status" value="2"/>
</dbReference>
<dbReference type="InterPro" id="IPR028098">
    <property type="entry name" value="Glyco_trans_4-like_N"/>
</dbReference>
<protein>
    <submittedName>
        <fullName evidence="3">Glycosyltransferase family 4 protein</fullName>
    </submittedName>
</protein>